<dbReference type="Proteomes" id="UP001433638">
    <property type="component" value="Unassembled WGS sequence"/>
</dbReference>
<evidence type="ECO:0000313" key="2">
    <source>
        <dbReference type="Proteomes" id="UP001433638"/>
    </source>
</evidence>
<accession>A0ABV1M381</accession>
<proteinExistence type="predicted"/>
<dbReference type="RefSeq" id="WP_349586434.1">
    <property type="nucleotide sequence ID" value="NZ_JBEFLD010000004.1"/>
</dbReference>
<dbReference type="EMBL" id="JBEFLD010000004">
    <property type="protein sequence ID" value="MEQ6290682.1"/>
    <property type="molecule type" value="Genomic_DNA"/>
</dbReference>
<keyword evidence="2" id="KW-1185">Reference proteome</keyword>
<name>A0ABV1M381_9NEIS</name>
<sequence>MLWALLAASTLGTAGGPDLLADAIGRFQVLESYRVTLRSEAPAHAPQVIRYSYRRPGWIRMDFDTPHHGAVLIYDPDAQQVRLWPFGLQHFPRLTLAPGNPLIRDPHGHTIARSHAGALLENVRRLRQGGSLELGAEQRLGRWQALPLTVTGGGTETVGKAHRFQLWLEREHLFPLKVVSYGTDGSLRETVWLDDVEFDVALPGDWFLPR</sequence>
<gene>
    <name evidence="1" type="ORF">ABNW52_08640</name>
</gene>
<comment type="caution">
    <text evidence="1">The sequence shown here is derived from an EMBL/GenBank/DDBJ whole genome shotgun (WGS) entry which is preliminary data.</text>
</comment>
<reference evidence="1" key="1">
    <citation type="submission" date="2024-06" db="EMBL/GenBank/DDBJ databases">
        <title>Genome sequence of Vogesella sp. MAHUQ-64.</title>
        <authorList>
            <person name="Huq M.A."/>
        </authorList>
    </citation>
    <scope>NUCLEOTIDE SEQUENCE</scope>
    <source>
        <strain evidence="1">MAHUQ-64</strain>
    </source>
</reference>
<evidence type="ECO:0000313" key="1">
    <source>
        <dbReference type="EMBL" id="MEQ6290682.1"/>
    </source>
</evidence>
<protein>
    <submittedName>
        <fullName evidence="1">DUF1571 domain-containing protein</fullName>
    </submittedName>
</protein>
<organism evidence="1 2">
    <name type="scientific">Vogesella oryzagri</name>
    <dbReference type="NCBI Taxonomy" id="3160864"/>
    <lineage>
        <taxon>Bacteria</taxon>
        <taxon>Pseudomonadati</taxon>
        <taxon>Pseudomonadota</taxon>
        <taxon>Betaproteobacteria</taxon>
        <taxon>Neisseriales</taxon>
        <taxon>Chromobacteriaceae</taxon>
        <taxon>Vogesella</taxon>
    </lineage>
</organism>
<dbReference type="Gene3D" id="2.50.20.10">
    <property type="entry name" value="Lipoprotein localisation LolA/LolB/LppX"/>
    <property type="match status" value="1"/>
</dbReference>